<accession>A0A9R1VQI5</accession>
<gene>
    <name evidence="1" type="ORF">LSAT_V11C400195880</name>
</gene>
<reference evidence="1 2" key="1">
    <citation type="journal article" date="2017" name="Nat. Commun.">
        <title>Genome assembly with in vitro proximity ligation data and whole-genome triplication in lettuce.</title>
        <authorList>
            <person name="Reyes-Chin-Wo S."/>
            <person name="Wang Z."/>
            <person name="Yang X."/>
            <person name="Kozik A."/>
            <person name="Arikit S."/>
            <person name="Song C."/>
            <person name="Xia L."/>
            <person name="Froenicke L."/>
            <person name="Lavelle D.O."/>
            <person name="Truco M.J."/>
            <person name="Xia R."/>
            <person name="Zhu S."/>
            <person name="Xu C."/>
            <person name="Xu H."/>
            <person name="Xu X."/>
            <person name="Cox K."/>
            <person name="Korf I."/>
            <person name="Meyers B.C."/>
            <person name="Michelmore R.W."/>
        </authorList>
    </citation>
    <scope>NUCLEOTIDE SEQUENCE [LARGE SCALE GENOMIC DNA]</scope>
    <source>
        <strain evidence="2">cv. Salinas</strain>
        <tissue evidence="1">Seedlings</tissue>
    </source>
</reference>
<dbReference type="Proteomes" id="UP000235145">
    <property type="component" value="Unassembled WGS sequence"/>
</dbReference>
<sequence>MQWEIPRSPFEIRSFLGLAGGLDSLWEAAMCQHTASDSSVMLLAVAAATQTILGCSGHHQSPPSPPITSGCGFPLRAKDEVCVCVCFSLLCTPCMCLMPDNRKGQPWHCLADIFVATSHHGKWLCACFTNGLGV</sequence>
<evidence type="ECO:0000313" key="2">
    <source>
        <dbReference type="Proteomes" id="UP000235145"/>
    </source>
</evidence>
<evidence type="ECO:0000313" key="1">
    <source>
        <dbReference type="EMBL" id="KAJ0210676.1"/>
    </source>
</evidence>
<dbReference type="EMBL" id="NBSK02000004">
    <property type="protein sequence ID" value="KAJ0210676.1"/>
    <property type="molecule type" value="Genomic_DNA"/>
</dbReference>
<protein>
    <submittedName>
        <fullName evidence="1">Uncharacterized protein</fullName>
    </submittedName>
</protein>
<keyword evidence="2" id="KW-1185">Reference proteome</keyword>
<comment type="caution">
    <text evidence="1">The sequence shown here is derived from an EMBL/GenBank/DDBJ whole genome shotgun (WGS) entry which is preliminary data.</text>
</comment>
<name>A0A9R1VQI5_LACSA</name>
<proteinExistence type="predicted"/>
<organism evidence="1 2">
    <name type="scientific">Lactuca sativa</name>
    <name type="common">Garden lettuce</name>
    <dbReference type="NCBI Taxonomy" id="4236"/>
    <lineage>
        <taxon>Eukaryota</taxon>
        <taxon>Viridiplantae</taxon>
        <taxon>Streptophyta</taxon>
        <taxon>Embryophyta</taxon>
        <taxon>Tracheophyta</taxon>
        <taxon>Spermatophyta</taxon>
        <taxon>Magnoliopsida</taxon>
        <taxon>eudicotyledons</taxon>
        <taxon>Gunneridae</taxon>
        <taxon>Pentapetalae</taxon>
        <taxon>asterids</taxon>
        <taxon>campanulids</taxon>
        <taxon>Asterales</taxon>
        <taxon>Asteraceae</taxon>
        <taxon>Cichorioideae</taxon>
        <taxon>Cichorieae</taxon>
        <taxon>Lactucinae</taxon>
        <taxon>Lactuca</taxon>
    </lineage>
</organism>
<dbReference type="AlphaFoldDB" id="A0A9R1VQI5"/>